<comment type="caution">
    <text evidence="3">The sequence shown here is derived from an EMBL/GenBank/DDBJ whole genome shotgun (WGS) entry which is preliminary data.</text>
</comment>
<keyword evidence="4" id="KW-1185">Reference proteome</keyword>
<evidence type="ECO:0000313" key="3">
    <source>
        <dbReference type="EMBL" id="NYG98744.1"/>
    </source>
</evidence>
<feature type="region of interest" description="Disordered" evidence="1">
    <location>
        <begin position="46"/>
        <end position="75"/>
    </location>
</feature>
<dbReference type="AlphaFoldDB" id="A0A852YBT3"/>
<keyword evidence="2" id="KW-0812">Transmembrane</keyword>
<keyword evidence="2" id="KW-1133">Transmembrane helix</keyword>
<keyword evidence="2" id="KW-0472">Membrane</keyword>
<evidence type="ECO:0000256" key="2">
    <source>
        <dbReference type="SAM" id="Phobius"/>
    </source>
</evidence>
<dbReference type="EMBL" id="JACBZY010000001">
    <property type="protein sequence ID" value="NYG98744.1"/>
    <property type="molecule type" value="Genomic_DNA"/>
</dbReference>
<feature type="compositionally biased region" description="Low complexity" evidence="1">
    <location>
        <begin position="46"/>
        <end position="66"/>
    </location>
</feature>
<protein>
    <recommendedName>
        <fullName evidence="5">DUF3558 domain-containing protein</fullName>
    </recommendedName>
</protein>
<dbReference type="Proteomes" id="UP000553888">
    <property type="component" value="Unassembled WGS sequence"/>
</dbReference>
<accession>A0A852YBT3</accession>
<feature type="transmembrane region" description="Helical" evidence="2">
    <location>
        <begin position="18"/>
        <end position="41"/>
    </location>
</feature>
<evidence type="ECO:0000256" key="1">
    <source>
        <dbReference type="SAM" id="MobiDB-lite"/>
    </source>
</evidence>
<name>A0A852YBT3_9MICO</name>
<gene>
    <name evidence="3" type="ORF">BJ979_001370</name>
</gene>
<evidence type="ECO:0008006" key="5">
    <source>
        <dbReference type="Google" id="ProtNLM"/>
    </source>
</evidence>
<dbReference type="RefSeq" id="WP_179566477.1">
    <property type="nucleotide sequence ID" value="NZ_JACBZY010000001.1"/>
</dbReference>
<sequence>MSDGRDPFRDEPRRLRRWVLPAIIGGVAALAAAAVTVTLVLRPASEPEVAKPSTGATSAAPSSSASPKPPAQPSPRIRIDCEEVLDRADVAAYLGAAPTLQRDAPVDLLSVAWLQQGGLGCTWSAGEHRLRVGALPLDAMPDSFVSGLRASMSDTGPLPFVDAPLVDCVLESRCSARAATDTVAIVVDVSMRGAGVGLGDAAAFEPLAVTAMTRIAAAGGPTAPWTVPNDQVVPTIDTCSAFDPDGVIGAELGGSVLFEAAGYEDPPLLEGAALFGSAARMCVAVVSGTDRTLTVDVLPDARWAWDRLKAARVADGAAGIDLAGADAAFHETSVQKVYALRGDAIVIVEVYTTDPSDSSATAALSAWLNRYAA</sequence>
<reference evidence="3 4" key="1">
    <citation type="submission" date="2020-07" db="EMBL/GenBank/DDBJ databases">
        <title>Sequencing the genomes of 1000 actinobacteria strains.</title>
        <authorList>
            <person name="Klenk H.-P."/>
        </authorList>
    </citation>
    <scope>NUCLEOTIDE SEQUENCE [LARGE SCALE GENOMIC DNA]</scope>
    <source>
        <strain evidence="3 4">DSM 23141</strain>
    </source>
</reference>
<proteinExistence type="predicted"/>
<evidence type="ECO:0000313" key="4">
    <source>
        <dbReference type="Proteomes" id="UP000553888"/>
    </source>
</evidence>
<organism evidence="3 4">
    <name type="scientific">Schumannella luteola</name>
    <dbReference type="NCBI Taxonomy" id="472059"/>
    <lineage>
        <taxon>Bacteria</taxon>
        <taxon>Bacillati</taxon>
        <taxon>Actinomycetota</taxon>
        <taxon>Actinomycetes</taxon>
        <taxon>Micrococcales</taxon>
        <taxon>Microbacteriaceae</taxon>
        <taxon>Schumannella</taxon>
    </lineage>
</organism>